<dbReference type="InterPro" id="IPR001128">
    <property type="entry name" value="Cyt_P450"/>
</dbReference>
<dbReference type="GeneID" id="43593323"/>
<comment type="cofactor">
    <cofactor evidence="1 7">
        <name>heme</name>
        <dbReference type="ChEBI" id="CHEBI:30413"/>
    </cofactor>
</comment>
<evidence type="ECO:0000256" key="1">
    <source>
        <dbReference type="ARBA" id="ARBA00001971"/>
    </source>
</evidence>
<dbReference type="EMBL" id="NPIC01000001">
    <property type="protein sequence ID" value="RDL40495.1"/>
    <property type="molecule type" value="Genomic_DNA"/>
</dbReference>
<dbReference type="InterPro" id="IPR002401">
    <property type="entry name" value="Cyt_P450_E_grp-I"/>
</dbReference>
<evidence type="ECO:0000256" key="3">
    <source>
        <dbReference type="ARBA" id="ARBA00022723"/>
    </source>
</evidence>
<evidence type="ECO:0000256" key="4">
    <source>
        <dbReference type="ARBA" id="ARBA00023002"/>
    </source>
</evidence>
<dbReference type="GO" id="GO:0005506">
    <property type="term" value="F:iron ion binding"/>
    <property type="evidence" value="ECO:0007669"/>
    <property type="project" value="InterPro"/>
</dbReference>
<dbReference type="Proteomes" id="UP000254866">
    <property type="component" value="Unassembled WGS sequence"/>
</dbReference>
<keyword evidence="10" id="KW-1185">Reference proteome</keyword>
<comment type="similarity">
    <text evidence="2">Belongs to the cytochrome P450 family.</text>
</comment>
<accession>A0A370TY89</accession>
<evidence type="ECO:0000313" key="10">
    <source>
        <dbReference type="Proteomes" id="UP000254866"/>
    </source>
</evidence>
<dbReference type="PANTHER" id="PTHR46206">
    <property type="entry name" value="CYTOCHROME P450"/>
    <property type="match status" value="1"/>
</dbReference>
<reference evidence="9 10" key="1">
    <citation type="journal article" date="2018" name="IMA Fungus">
        <title>IMA Genome-F 9: Draft genome sequence of Annulohypoxylon stygium, Aspergillus mulundensis, Berkeleyomyces basicola (syn. Thielaviopsis basicola), Ceratocystis smalleyi, two Cercospora beticola strains, Coleophoma cylindrospora, Fusarium fracticaudum, Phialophora cf. hyalina, and Morchella septimelata.</title>
        <authorList>
            <person name="Wingfield B.D."/>
            <person name="Bills G.F."/>
            <person name="Dong Y."/>
            <person name="Huang W."/>
            <person name="Nel W.J."/>
            <person name="Swalarsk-Parry B.S."/>
            <person name="Vaghefi N."/>
            <person name="Wilken P.M."/>
            <person name="An Z."/>
            <person name="de Beer Z.W."/>
            <person name="De Vos L."/>
            <person name="Chen L."/>
            <person name="Duong T.A."/>
            <person name="Gao Y."/>
            <person name="Hammerbacher A."/>
            <person name="Kikkert J.R."/>
            <person name="Li Y."/>
            <person name="Li H."/>
            <person name="Li K."/>
            <person name="Li Q."/>
            <person name="Liu X."/>
            <person name="Ma X."/>
            <person name="Naidoo K."/>
            <person name="Pethybridge S.J."/>
            <person name="Sun J."/>
            <person name="Steenkamp E.T."/>
            <person name="van der Nest M.A."/>
            <person name="van Wyk S."/>
            <person name="Wingfield M.J."/>
            <person name="Xiong C."/>
            <person name="Yue Q."/>
            <person name="Zhang X."/>
        </authorList>
    </citation>
    <scope>NUCLEOTIDE SEQUENCE [LARGE SCALE GENOMIC DNA]</scope>
    <source>
        <strain evidence="9 10">BP 5553</strain>
    </source>
</reference>
<keyword evidence="4" id="KW-0560">Oxidoreductase</keyword>
<keyword evidence="5 7" id="KW-0408">Iron</keyword>
<evidence type="ECO:0000256" key="8">
    <source>
        <dbReference type="SAM" id="SignalP"/>
    </source>
</evidence>
<keyword evidence="7" id="KW-0349">Heme</keyword>
<evidence type="ECO:0000313" key="9">
    <source>
        <dbReference type="EMBL" id="RDL40495.1"/>
    </source>
</evidence>
<dbReference type="STRING" id="2656787.A0A370TY89"/>
<dbReference type="GO" id="GO:0016705">
    <property type="term" value="F:oxidoreductase activity, acting on paired donors, with incorporation or reduction of molecular oxygen"/>
    <property type="evidence" value="ECO:0007669"/>
    <property type="project" value="InterPro"/>
</dbReference>
<dbReference type="SUPFAM" id="SSF48264">
    <property type="entry name" value="Cytochrome P450"/>
    <property type="match status" value="1"/>
</dbReference>
<dbReference type="GO" id="GO:0020037">
    <property type="term" value="F:heme binding"/>
    <property type="evidence" value="ECO:0007669"/>
    <property type="project" value="InterPro"/>
</dbReference>
<comment type="caution">
    <text evidence="9">The sequence shown here is derived from an EMBL/GenBank/DDBJ whole genome shotgun (WGS) entry which is preliminary data.</text>
</comment>
<dbReference type="OrthoDB" id="1844152at2759"/>
<feature type="chain" id="PRO_5017075552" description="Cytochrome P450" evidence="8">
    <location>
        <begin position="18"/>
        <end position="498"/>
    </location>
</feature>
<dbReference type="Gene3D" id="1.10.630.10">
    <property type="entry name" value="Cytochrome P450"/>
    <property type="match status" value="1"/>
</dbReference>
<dbReference type="GO" id="GO:0004497">
    <property type="term" value="F:monooxygenase activity"/>
    <property type="evidence" value="ECO:0007669"/>
    <property type="project" value="UniProtKB-KW"/>
</dbReference>
<keyword evidence="6" id="KW-0503">Monooxygenase</keyword>
<feature type="binding site" description="axial binding residue" evidence="7">
    <location>
        <position position="439"/>
    </location>
    <ligand>
        <name>heme</name>
        <dbReference type="ChEBI" id="CHEBI:30413"/>
    </ligand>
    <ligandPart>
        <name>Fe</name>
        <dbReference type="ChEBI" id="CHEBI:18248"/>
    </ligandPart>
</feature>
<dbReference type="PRINTS" id="PR00463">
    <property type="entry name" value="EP450I"/>
</dbReference>
<dbReference type="RefSeq" id="XP_031873151.1">
    <property type="nucleotide sequence ID" value="XM_032009097.1"/>
</dbReference>
<evidence type="ECO:0000256" key="5">
    <source>
        <dbReference type="ARBA" id="ARBA00023004"/>
    </source>
</evidence>
<dbReference type="AlphaFoldDB" id="A0A370TY89"/>
<name>A0A370TY89_9HELO</name>
<keyword evidence="8" id="KW-0732">Signal</keyword>
<gene>
    <name evidence="9" type="ORF">BP5553_00474</name>
</gene>
<feature type="signal peptide" evidence="8">
    <location>
        <begin position="1"/>
        <end position="17"/>
    </location>
</feature>
<dbReference type="CDD" id="cd11041">
    <property type="entry name" value="CYP503A1-like"/>
    <property type="match status" value="1"/>
</dbReference>
<protein>
    <recommendedName>
        <fullName evidence="11">Cytochrome P450</fullName>
    </recommendedName>
</protein>
<dbReference type="InterPro" id="IPR036396">
    <property type="entry name" value="Cyt_P450_sf"/>
</dbReference>
<organism evidence="9 10">
    <name type="scientific">Venustampulla echinocandica</name>
    <dbReference type="NCBI Taxonomy" id="2656787"/>
    <lineage>
        <taxon>Eukaryota</taxon>
        <taxon>Fungi</taxon>
        <taxon>Dikarya</taxon>
        <taxon>Ascomycota</taxon>
        <taxon>Pezizomycotina</taxon>
        <taxon>Leotiomycetes</taxon>
        <taxon>Helotiales</taxon>
        <taxon>Pleuroascaceae</taxon>
        <taxon>Venustampulla</taxon>
    </lineage>
</organism>
<evidence type="ECO:0008006" key="11">
    <source>
        <dbReference type="Google" id="ProtNLM"/>
    </source>
</evidence>
<dbReference type="Pfam" id="PF00067">
    <property type="entry name" value="p450"/>
    <property type="match status" value="1"/>
</dbReference>
<proteinExistence type="inferred from homology"/>
<evidence type="ECO:0000256" key="7">
    <source>
        <dbReference type="PIRSR" id="PIRSR602401-1"/>
    </source>
</evidence>
<keyword evidence="3 7" id="KW-0479">Metal-binding</keyword>
<dbReference type="PANTHER" id="PTHR46206:SF6">
    <property type="entry name" value="CYTOCHROME P450 MONOOXYGENASE AN1598-RELATED"/>
    <property type="match status" value="1"/>
</dbReference>
<evidence type="ECO:0000256" key="6">
    <source>
        <dbReference type="ARBA" id="ARBA00023033"/>
    </source>
</evidence>
<sequence length="498" mass="56098">MPTLMLLFLSSGSLVLSFFLWRAITAPDKVGKLGLPILGGSKQHKNDFHQLLEEGRRRYPNTPYVIKTQGLPYVVFPTSMFDEIKKLPHQIASGQEFQLKTYFGKYTTPGTDTPAYLKVISVDLARSIPFKVPSRQEDARAAAADVFGDFSEWKELKLFPAAMRMISMMNGATFIGRELGRSDHWVQLAGSLPFQVMAGTFIISHVPRFIQTALAPIIYAPAIITKWRMKWAISGIIKKDMQEFYNAKDKKSLLRLTEEGKVPLTAALMSRYTAEEATLGRLLQDYMVTSFVSTPTSGAALYLTLMELASQPHLIETLREELREVLVDGKLPKTHLGELRKMDSVMRESARANPFSLLALYRLVMVPTKLSSGPELPKGTLICVDVHHINNSRELWEKPEEFNGLRFYELRKEPGKENKHQFVSTGNDSPGWGDGSMACPGRLFANSTIKIALAHLLMNYDFKFADGERKPPRTSLPNGTWNPGMDTKFVFKSRKWVA</sequence>
<evidence type="ECO:0000256" key="2">
    <source>
        <dbReference type="ARBA" id="ARBA00010617"/>
    </source>
</evidence>